<dbReference type="RefSeq" id="WP_095498614.1">
    <property type="nucleotide sequence ID" value="NZ_BSPO01000003.1"/>
</dbReference>
<evidence type="ECO:0000313" key="11">
    <source>
        <dbReference type="EMBL" id="GLS83575.1"/>
    </source>
</evidence>
<sequence length="293" mass="33357">MSEDNPPSGKGPQKKSLFDRIGQLFQGEPQNREELVDVIHDAEQRDLITTDTREMMKGVLEVTDLRVRDIMIPRSQIVAIQKDLSIEQLMEIVIDSSHSRFPVVNDDKDHIEGILLAKDLLQYGFNKDFQDFSIDMVIRAAVVVPESKRVDVLLKEFRSQRYHMAIVVDEYGGVSGLVTIEDILEEIVGDIEDEYDHDQSDSHEIRRIAKQVYMIKALTPIEDFNEAFDCAFSDEEFDTIGGLVAHAFGHVPERGEQVTVDGYEFKVVAADTRRLIQLQVKVPEGPTLDIEQR</sequence>
<gene>
    <name evidence="11" type="primary">corC</name>
    <name evidence="11" type="ORF">GCM10007894_15520</name>
</gene>
<dbReference type="Proteomes" id="UP001157439">
    <property type="component" value="Unassembled WGS sequence"/>
</dbReference>
<dbReference type="InterPro" id="IPR000644">
    <property type="entry name" value="CBS_dom"/>
</dbReference>
<keyword evidence="2" id="KW-0813">Transport</keyword>
<dbReference type="InterPro" id="IPR044751">
    <property type="entry name" value="Ion_transp-like_CBS"/>
</dbReference>
<evidence type="ECO:0000256" key="2">
    <source>
        <dbReference type="ARBA" id="ARBA00022448"/>
    </source>
</evidence>
<dbReference type="CDD" id="cd04590">
    <property type="entry name" value="CBS_pair_CorC_HlyC_assoc"/>
    <property type="match status" value="1"/>
</dbReference>
<dbReference type="GO" id="GO:0005886">
    <property type="term" value="C:plasma membrane"/>
    <property type="evidence" value="ECO:0007669"/>
    <property type="project" value="TreeGrafter"/>
</dbReference>
<comment type="similarity">
    <text evidence="1">Belongs to the UPF0053 family.</text>
</comment>
<proteinExistence type="inferred from homology"/>
<dbReference type="NCBIfam" id="NF011675">
    <property type="entry name" value="PRK15094.1"/>
    <property type="match status" value="1"/>
</dbReference>
<evidence type="ECO:0000256" key="5">
    <source>
        <dbReference type="ARBA" id="ARBA00023122"/>
    </source>
</evidence>
<dbReference type="PANTHER" id="PTHR22777">
    <property type="entry name" value="HEMOLYSIN-RELATED"/>
    <property type="match status" value="1"/>
</dbReference>
<dbReference type="Pfam" id="PF21917">
    <property type="entry name" value="NMB0537_N"/>
    <property type="match status" value="1"/>
</dbReference>
<evidence type="ECO:0000256" key="3">
    <source>
        <dbReference type="ARBA" id="ARBA00022737"/>
    </source>
</evidence>
<evidence type="ECO:0000313" key="12">
    <source>
        <dbReference type="Proteomes" id="UP001157439"/>
    </source>
</evidence>
<evidence type="ECO:0000259" key="10">
    <source>
        <dbReference type="PROSITE" id="PS51371"/>
    </source>
</evidence>
<dbReference type="InterPro" id="IPR016169">
    <property type="entry name" value="FAD-bd_PCMH_sub2"/>
</dbReference>
<dbReference type="SUPFAM" id="SSF56176">
    <property type="entry name" value="FAD-binding/transporter-associated domain-like"/>
    <property type="match status" value="1"/>
</dbReference>
<feature type="domain" description="CBS" evidence="10">
    <location>
        <begin position="71"/>
        <end position="132"/>
    </location>
</feature>
<feature type="domain" description="CBS" evidence="10">
    <location>
        <begin position="137"/>
        <end position="194"/>
    </location>
</feature>
<comment type="caution">
    <text evidence="11">The sequence shown here is derived from an EMBL/GenBank/DDBJ whole genome shotgun (WGS) entry which is preliminary data.</text>
</comment>
<evidence type="ECO:0000256" key="4">
    <source>
        <dbReference type="ARBA" id="ARBA00022842"/>
    </source>
</evidence>
<protein>
    <recommendedName>
        <fullName evidence="8">Magnesium and cobalt efflux protein CorC</fullName>
    </recommendedName>
</protein>
<accession>A0AA37TVM8</accession>
<evidence type="ECO:0000256" key="8">
    <source>
        <dbReference type="ARBA" id="ARBA00040729"/>
    </source>
</evidence>
<keyword evidence="5 9" id="KW-0129">CBS domain</keyword>
<dbReference type="Gene3D" id="3.30.465.10">
    <property type="match status" value="1"/>
</dbReference>
<dbReference type="InterPro" id="IPR054115">
    <property type="entry name" value="CorC_N"/>
</dbReference>
<dbReference type="InterPro" id="IPR005170">
    <property type="entry name" value="Transptr-assoc_dom"/>
</dbReference>
<dbReference type="Pfam" id="PF00571">
    <property type="entry name" value="CBS"/>
    <property type="match status" value="2"/>
</dbReference>
<dbReference type="SMART" id="SM00116">
    <property type="entry name" value="CBS"/>
    <property type="match status" value="2"/>
</dbReference>
<keyword evidence="12" id="KW-1185">Reference proteome</keyword>
<dbReference type="FunFam" id="3.10.580.10:FF:000002">
    <property type="entry name" value="Magnesium/cobalt efflux protein CorC"/>
    <property type="match status" value="1"/>
</dbReference>
<reference evidence="11 12" key="1">
    <citation type="journal article" date="2014" name="Int. J. Syst. Evol. Microbiol.">
        <title>Complete genome sequence of Corynebacterium casei LMG S-19264T (=DSM 44701T), isolated from a smear-ripened cheese.</title>
        <authorList>
            <consortium name="US DOE Joint Genome Institute (JGI-PGF)"/>
            <person name="Walter F."/>
            <person name="Albersmeier A."/>
            <person name="Kalinowski J."/>
            <person name="Ruckert C."/>
        </authorList>
    </citation>
    <scope>NUCLEOTIDE SEQUENCE [LARGE SCALE GENOMIC DNA]</scope>
    <source>
        <strain evidence="11 12">NBRC 112785</strain>
    </source>
</reference>
<dbReference type="InterPro" id="IPR036318">
    <property type="entry name" value="FAD-bd_PCMH-like_sf"/>
</dbReference>
<dbReference type="SUPFAM" id="SSF54631">
    <property type="entry name" value="CBS-domain pair"/>
    <property type="match status" value="1"/>
</dbReference>
<dbReference type="PROSITE" id="PS51371">
    <property type="entry name" value="CBS"/>
    <property type="match status" value="2"/>
</dbReference>
<keyword evidence="6" id="KW-0170">Cobalt</keyword>
<evidence type="ECO:0000256" key="9">
    <source>
        <dbReference type="PROSITE-ProRule" id="PRU00703"/>
    </source>
</evidence>
<dbReference type="Pfam" id="PF03471">
    <property type="entry name" value="CorC_HlyC"/>
    <property type="match status" value="1"/>
</dbReference>
<organism evidence="11 12">
    <name type="scientific">Paraferrimonas haliotis</name>
    <dbReference type="NCBI Taxonomy" id="2013866"/>
    <lineage>
        <taxon>Bacteria</taxon>
        <taxon>Pseudomonadati</taxon>
        <taxon>Pseudomonadota</taxon>
        <taxon>Gammaproteobacteria</taxon>
        <taxon>Alteromonadales</taxon>
        <taxon>Ferrimonadaceae</taxon>
        <taxon>Paraferrimonas</taxon>
    </lineage>
</organism>
<evidence type="ECO:0000256" key="6">
    <source>
        <dbReference type="ARBA" id="ARBA00023285"/>
    </source>
</evidence>
<evidence type="ECO:0000256" key="1">
    <source>
        <dbReference type="ARBA" id="ARBA00006337"/>
    </source>
</evidence>
<dbReference type="GO" id="GO:0050660">
    <property type="term" value="F:flavin adenine dinucleotide binding"/>
    <property type="evidence" value="ECO:0007669"/>
    <property type="project" value="InterPro"/>
</dbReference>
<dbReference type="EMBL" id="BSPO01000003">
    <property type="protein sequence ID" value="GLS83575.1"/>
    <property type="molecule type" value="Genomic_DNA"/>
</dbReference>
<dbReference type="AlphaFoldDB" id="A0AA37TVM8"/>
<evidence type="ECO:0000256" key="7">
    <source>
        <dbReference type="ARBA" id="ARBA00037273"/>
    </source>
</evidence>
<keyword evidence="3" id="KW-0677">Repeat</keyword>
<name>A0AA37TVM8_9GAMM</name>
<dbReference type="SMART" id="SM01091">
    <property type="entry name" value="CorC_HlyC"/>
    <property type="match status" value="1"/>
</dbReference>
<comment type="function">
    <text evidence="7">Plays a role in the transport of magnesium and cobalt ions.</text>
</comment>
<dbReference type="Gene3D" id="3.10.580.10">
    <property type="entry name" value="CBS-domain"/>
    <property type="match status" value="1"/>
</dbReference>
<dbReference type="InterPro" id="IPR046342">
    <property type="entry name" value="CBS_dom_sf"/>
</dbReference>
<dbReference type="PANTHER" id="PTHR22777:SF27">
    <property type="entry name" value="MAGNESIUM AND COBALT EFFLUX PROTEIN CORC"/>
    <property type="match status" value="1"/>
</dbReference>
<keyword evidence="4" id="KW-0460">Magnesium</keyword>